<organism evidence="1 2">
    <name type="scientific">Caedimonas varicaedens</name>
    <dbReference type="NCBI Taxonomy" id="1629334"/>
    <lineage>
        <taxon>Bacteria</taxon>
        <taxon>Pseudomonadati</taxon>
        <taxon>Pseudomonadota</taxon>
        <taxon>Alphaproteobacteria</taxon>
        <taxon>Holosporales</taxon>
        <taxon>Caedimonadaceae</taxon>
        <taxon>Caedimonas</taxon>
    </lineage>
</organism>
<dbReference type="InterPro" id="IPR029055">
    <property type="entry name" value="Ntn_hydrolases_N"/>
</dbReference>
<sequence>MENQIMKDSDMTVCIASIAQGGYLLAASDRMLSESSIKFEPQTSKIISLTDSILLMTAGDVSLQSEILGYMKEYIENKKNENDSIADFYVTELANHYSLIYDYIRKQRMTKKILSPYGLTTETFLEKQHTLSKDFITDISWKMSNYTISSPVSALVAGIDSRGTHIYTIVDNDVRCSSSLGFSAIGEGWSHAHSQFVLAKHDSESSLEDSILLTYLAKKRSEVAPSVGQETDFWLIDPHRKNSSSIRDDLKKALELEYIKMTKGEQKAFSSAKSGVKTFIENILH</sequence>
<accession>A0A0K8MEA1</accession>
<proteinExistence type="predicted"/>
<reference evidence="1 2" key="1">
    <citation type="submission" date="2015-03" db="EMBL/GenBank/DDBJ databases">
        <title>Caedibacter varicaedens, whole genome shotgun sequence.</title>
        <authorList>
            <person name="Suzuki H."/>
            <person name="Dapper A.L."/>
            <person name="Gibson A.K."/>
            <person name="Jackson C."/>
            <person name="Lee H."/>
            <person name="Pejaver V.R."/>
            <person name="Doak T."/>
            <person name="Lynch M."/>
        </authorList>
    </citation>
    <scope>NUCLEOTIDE SEQUENCE [LARGE SCALE GENOMIC DNA]</scope>
</reference>
<evidence type="ECO:0000313" key="1">
    <source>
        <dbReference type="EMBL" id="GAO98199.1"/>
    </source>
</evidence>
<gene>
    <name evidence="1" type="ORF">Cva_00847</name>
</gene>
<dbReference type="GO" id="GO:0000502">
    <property type="term" value="C:proteasome complex"/>
    <property type="evidence" value="ECO:0007669"/>
    <property type="project" value="UniProtKB-KW"/>
</dbReference>
<evidence type="ECO:0000313" key="2">
    <source>
        <dbReference type="Proteomes" id="UP000036771"/>
    </source>
</evidence>
<keyword evidence="2" id="KW-1185">Reference proteome</keyword>
<dbReference type="Proteomes" id="UP000036771">
    <property type="component" value="Unassembled WGS sequence"/>
</dbReference>
<keyword evidence="1" id="KW-0647">Proteasome</keyword>
<dbReference type="AlphaFoldDB" id="A0A0K8MEA1"/>
<dbReference type="EMBL" id="BBVC01000030">
    <property type="protein sequence ID" value="GAO98199.1"/>
    <property type="molecule type" value="Genomic_DNA"/>
</dbReference>
<dbReference type="SUPFAM" id="SSF56235">
    <property type="entry name" value="N-terminal nucleophile aminohydrolases (Ntn hydrolases)"/>
    <property type="match status" value="1"/>
</dbReference>
<protein>
    <submittedName>
        <fullName evidence="1">Proteasome subunit</fullName>
    </submittedName>
</protein>
<dbReference type="OrthoDB" id="9857246at2"/>
<name>A0A0K8MEA1_9PROT</name>
<dbReference type="STRING" id="1629334.Cva_00847"/>
<comment type="caution">
    <text evidence="1">The sequence shown here is derived from an EMBL/GenBank/DDBJ whole genome shotgun (WGS) entry which is preliminary data.</text>
</comment>
<dbReference type="Gene3D" id="3.60.20.10">
    <property type="entry name" value="Glutamine Phosphoribosylpyrophosphate, subunit 1, domain 1"/>
    <property type="match status" value="1"/>
</dbReference>